<proteinExistence type="predicted"/>
<evidence type="ECO:0000256" key="1">
    <source>
        <dbReference type="SAM" id="MobiDB-lite"/>
    </source>
</evidence>
<feature type="region of interest" description="Disordered" evidence="1">
    <location>
        <begin position="140"/>
        <end position="189"/>
    </location>
</feature>
<dbReference type="OrthoDB" id="5961042at2759"/>
<evidence type="ECO:0000313" key="3">
    <source>
        <dbReference type="Proteomes" id="UP000225706"/>
    </source>
</evidence>
<feature type="region of interest" description="Disordered" evidence="1">
    <location>
        <begin position="266"/>
        <end position="291"/>
    </location>
</feature>
<evidence type="ECO:0000313" key="2">
    <source>
        <dbReference type="EMBL" id="PFX25897.1"/>
    </source>
</evidence>
<dbReference type="EMBL" id="LSMT01000139">
    <property type="protein sequence ID" value="PFX25897.1"/>
    <property type="molecule type" value="Genomic_DNA"/>
</dbReference>
<protein>
    <submittedName>
        <fullName evidence="2">Uncharacterized protein</fullName>
    </submittedName>
</protein>
<dbReference type="Proteomes" id="UP000225706">
    <property type="component" value="Unassembled WGS sequence"/>
</dbReference>
<reference evidence="3" key="1">
    <citation type="journal article" date="2017" name="bioRxiv">
        <title>Comparative analysis of the genomes of Stylophora pistillata and Acropora digitifera provides evidence for extensive differences between species of corals.</title>
        <authorList>
            <person name="Voolstra C.R."/>
            <person name="Li Y."/>
            <person name="Liew Y.J."/>
            <person name="Baumgarten S."/>
            <person name="Zoccola D."/>
            <person name="Flot J.-F."/>
            <person name="Tambutte S."/>
            <person name="Allemand D."/>
            <person name="Aranda M."/>
        </authorList>
    </citation>
    <scope>NUCLEOTIDE SEQUENCE [LARGE SCALE GENOMIC DNA]</scope>
</reference>
<dbReference type="AlphaFoldDB" id="A0A2B4SBE4"/>
<name>A0A2B4SBE4_STYPI</name>
<comment type="caution">
    <text evidence="2">The sequence shown here is derived from an EMBL/GenBank/DDBJ whole genome shotgun (WGS) entry which is preliminary data.</text>
</comment>
<accession>A0A2B4SBE4</accession>
<gene>
    <name evidence="2" type="ORF">AWC38_SpisGene9455</name>
</gene>
<feature type="compositionally biased region" description="Polar residues" evidence="1">
    <location>
        <begin position="281"/>
        <end position="291"/>
    </location>
</feature>
<organism evidence="2 3">
    <name type="scientific">Stylophora pistillata</name>
    <name type="common">Smooth cauliflower coral</name>
    <dbReference type="NCBI Taxonomy" id="50429"/>
    <lineage>
        <taxon>Eukaryota</taxon>
        <taxon>Metazoa</taxon>
        <taxon>Cnidaria</taxon>
        <taxon>Anthozoa</taxon>
        <taxon>Hexacorallia</taxon>
        <taxon>Scleractinia</taxon>
        <taxon>Astrocoeniina</taxon>
        <taxon>Pocilloporidae</taxon>
        <taxon>Stylophora</taxon>
    </lineage>
</organism>
<keyword evidence="3" id="KW-1185">Reference proteome</keyword>
<sequence length="497" mass="54752">MFIKPGTLLNYFKSVQQTQNKTFGVIQEESYQYASDYVFNLGIGADIRDVIGYRVRIVSAGPSPQWLYQQIHALPDNGNQHATTELHTKKSEIPPKRKDGVKRLFNFLDSAIQESGSGSGEGSADGRVIMATDQLVSSAGLKGKQSAGVDGHARTKKEKTTNSGNSLQKKTEALGHGVNEGQTSINGRKKDSYASISNLQRQFAASNRQGLQTITVPQQKTGYLANPGLQNVKYSPNVSSYSRSTYGNQRKTTGYSVAGQRAQLYGDAASSRRPPAIPVRSQVSASQGLRTQSLRPQNLIHGAPHRSNIQGPFYTTFTFTFPNSYQDYYRAKGIKSAEPLQENAYGQPQRQRNHFHQQVRALIPGRVPLAQPYNRYPYPASPAGVPGQTRGVIYSRFQYNPHSVAVSRARFPVFPRVVNTPPKAASFSGQVYYRNTIPNQQAGFSRNAQGSFHTYNYPLVQRPQVGRAVISRKPQPQIPMSALMAAGAKSLRQLSHG</sequence>